<dbReference type="Proteomes" id="UP000095280">
    <property type="component" value="Unplaced"/>
</dbReference>
<dbReference type="Gene3D" id="1.20.1070.10">
    <property type="entry name" value="Rhodopsin 7-helix transmembrane proteins"/>
    <property type="match status" value="1"/>
</dbReference>
<evidence type="ECO:0000313" key="4">
    <source>
        <dbReference type="WBParaSite" id="maker-uti_cns_0006889-snap-gene-0.6-mRNA-1"/>
    </source>
</evidence>
<sequence>MGRGGGGGGGRIRFRASKSGHALESPDELDRRLRNSTSKFVAINSGCFYKSDGMFCPERLTDYYCVMWTRGLQLEDEELAVAGGQLRGVGNATTTQPPTWAVAEQQLQAADICAGELRLPLILVLVGTLLNLLNARVAIGYCDRQLPVCFYLVVLSAVDTIILYYRQLRLMAAVGLRHEADLVSDDDGRAMLQIAMAVDARRLVVRPLRCVERYSAEWVKNSLILMCVILVLINGHHLWTLALVKESSSGEFDRVYHCGWGATWPVTELFTTWLWPLTDLLIGDLAPLFVVLWAASSGYRHLWRCSRFGRRRRNVDTNSDGCLQYTCSKSLDYHIIDRRLFRSVSQSLLACSLTYAALQSPSAVHSCIMYVRFLSASLAAQASGARDLGQFYRPTNDEWRLFIGRLCSAVQPLTNCLLLLLCVPNYRHDAARLLNPGRLRWTKCLRRHQRATADGDARAENISNNPTIVGKFPAAVNVMSVNRKQRTLLTAV</sequence>
<keyword evidence="2" id="KW-0472">Membrane</keyword>
<feature type="transmembrane region" description="Helical" evidence="2">
    <location>
        <begin position="280"/>
        <end position="303"/>
    </location>
</feature>
<evidence type="ECO:0000256" key="2">
    <source>
        <dbReference type="SAM" id="Phobius"/>
    </source>
</evidence>
<evidence type="ECO:0000313" key="3">
    <source>
        <dbReference type="Proteomes" id="UP000095280"/>
    </source>
</evidence>
<protein>
    <submittedName>
        <fullName evidence="4">G_PROTEIN_RECEP_F1_2 domain-containing protein</fullName>
    </submittedName>
</protein>
<organism evidence="3 4">
    <name type="scientific">Macrostomum lignano</name>
    <dbReference type="NCBI Taxonomy" id="282301"/>
    <lineage>
        <taxon>Eukaryota</taxon>
        <taxon>Metazoa</taxon>
        <taxon>Spiralia</taxon>
        <taxon>Lophotrochozoa</taxon>
        <taxon>Platyhelminthes</taxon>
        <taxon>Rhabditophora</taxon>
        <taxon>Macrostomorpha</taxon>
        <taxon>Macrostomida</taxon>
        <taxon>Macrostomidae</taxon>
        <taxon>Macrostomum</taxon>
    </lineage>
</organism>
<reference evidence="4" key="1">
    <citation type="submission" date="2016-11" db="UniProtKB">
        <authorList>
            <consortium name="WormBaseParasite"/>
        </authorList>
    </citation>
    <scope>IDENTIFICATION</scope>
</reference>
<feature type="region of interest" description="Disordered" evidence="1">
    <location>
        <begin position="1"/>
        <end position="29"/>
    </location>
</feature>
<name>A0A1I8HLL3_9PLAT</name>
<accession>A0A1I8HLL3</accession>
<evidence type="ECO:0000256" key="1">
    <source>
        <dbReference type="SAM" id="MobiDB-lite"/>
    </source>
</evidence>
<feature type="transmembrane region" description="Helical" evidence="2">
    <location>
        <begin position="223"/>
        <end position="244"/>
    </location>
</feature>
<proteinExistence type="predicted"/>
<feature type="compositionally biased region" description="Gly residues" evidence="1">
    <location>
        <begin position="1"/>
        <end position="11"/>
    </location>
</feature>
<feature type="transmembrane region" description="Helical" evidence="2">
    <location>
        <begin position="145"/>
        <end position="165"/>
    </location>
</feature>
<keyword evidence="2" id="KW-0812">Transmembrane</keyword>
<dbReference type="SUPFAM" id="SSF81321">
    <property type="entry name" value="Family A G protein-coupled receptor-like"/>
    <property type="match status" value="1"/>
</dbReference>
<keyword evidence="2" id="KW-1133">Transmembrane helix</keyword>
<dbReference type="WBParaSite" id="maker-uti_cns_0006889-snap-gene-0.6-mRNA-1">
    <property type="protein sequence ID" value="maker-uti_cns_0006889-snap-gene-0.6-mRNA-1"/>
    <property type="gene ID" value="maker-uti_cns_0006889-snap-gene-0.6"/>
</dbReference>
<dbReference type="AlphaFoldDB" id="A0A1I8HLL3"/>
<keyword evidence="3" id="KW-1185">Reference proteome</keyword>